<dbReference type="InterPro" id="IPR029175">
    <property type="entry name" value="EXOC2/Sec5"/>
</dbReference>
<dbReference type="PANTHER" id="PTHR13043">
    <property type="entry name" value="EXOCYST COMPLEX COMPONENT SEC5"/>
    <property type="match status" value="1"/>
</dbReference>
<sequence length="185" mass="21066">AKLLSFRQNLIKCYLQLKCTNFSTIIDGADYINLPSEDAHDYIKELIMCVVFIQAEICLLTPQFFREILCPAVQTAFQKLMEFVTVLDDLSLSQTTQIVIDVSAFEESLQNYLSLESRTLLNAFRAGLLDKIDQTYSRSFHCKGFNCSKDALFQNALRNFRSSMRLAIASLNCDMGEKLDETSDI</sequence>
<comment type="function">
    <text evidence="4">Component of the exocyst complex involved in the docking of exocytic vesicles with fusion sites on the plasma membrane.</text>
</comment>
<evidence type="ECO:0000313" key="7">
    <source>
        <dbReference type="Proteomes" id="UP001608902"/>
    </source>
</evidence>
<dbReference type="GO" id="GO:0015031">
    <property type="term" value="P:protein transport"/>
    <property type="evidence" value="ECO:0007669"/>
    <property type="project" value="UniProtKB-KW"/>
</dbReference>
<evidence type="ECO:0000259" key="5">
    <source>
        <dbReference type="Pfam" id="PF15469"/>
    </source>
</evidence>
<feature type="non-terminal residue" evidence="6">
    <location>
        <position position="1"/>
    </location>
</feature>
<dbReference type="GO" id="GO:0006893">
    <property type="term" value="P:Golgi to plasma membrane transport"/>
    <property type="evidence" value="ECO:0007669"/>
    <property type="project" value="UniProtKB-UniRule"/>
</dbReference>
<dbReference type="Proteomes" id="UP001608902">
    <property type="component" value="Unassembled WGS sequence"/>
</dbReference>
<comment type="subunit">
    <text evidence="4">Component of the exocyst complex.</text>
</comment>
<protein>
    <recommendedName>
        <fullName evidence="4">Exocyst complex component 2</fullName>
    </recommendedName>
</protein>
<dbReference type="AlphaFoldDB" id="A0ABD6EWR6"/>
<proteinExistence type="inferred from homology"/>
<keyword evidence="3 4" id="KW-0268">Exocytosis</keyword>
<reference evidence="6 7" key="1">
    <citation type="submission" date="2024-08" db="EMBL/GenBank/DDBJ databases">
        <title>Gnathostoma spinigerum genome.</title>
        <authorList>
            <person name="Gonzalez-Bertolin B."/>
            <person name="Monzon S."/>
            <person name="Zaballos A."/>
            <person name="Jimenez P."/>
            <person name="Dekumyoy P."/>
            <person name="Varona S."/>
            <person name="Cuesta I."/>
            <person name="Sumanam S."/>
            <person name="Adisakwattana P."/>
            <person name="Gasser R.B."/>
            <person name="Hernandez-Gonzalez A."/>
            <person name="Young N.D."/>
            <person name="Perteguer M.J."/>
        </authorList>
    </citation>
    <scope>NUCLEOTIDE SEQUENCE [LARGE SCALE GENOMIC DNA]</scope>
    <source>
        <strain evidence="6">AL3</strain>
        <tissue evidence="6">Liver</tissue>
    </source>
</reference>
<dbReference type="PANTHER" id="PTHR13043:SF1">
    <property type="entry name" value="EXOCYST COMPLEX COMPONENT 2"/>
    <property type="match status" value="1"/>
</dbReference>
<organism evidence="6 7">
    <name type="scientific">Gnathostoma spinigerum</name>
    <dbReference type="NCBI Taxonomy" id="75299"/>
    <lineage>
        <taxon>Eukaryota</taxon>
        <taxon>Metazoa</taxon>
        <taxon>Ecdysozoa</taxon>
        <taxon>Nematoda</taxon>
        <taxon>Chromadorea</taxon>
        <taxon>Rhabditida</taxon>
        <taxon>Spirurina</taxon>
        <taxon>Gnathostomatomorpha</taxon>
        <taxon>Gnathostomatoidea</taxon>
        <taxon>Gnathostomatidae</taxon>
        <taxon>Gnathostoma</taxon>
    </lineage>
</organism>
<evidence type="ECO:0000256" key="2">
    <source>
        <dbReference type="ARBA" id="ARBA00022448"/>
    </source>
</evidence>
<comment type="similarity">
    <text evidence="1 4">Belongs to the SEC5 family.</text>
</comment>
<dbReference type="EMBL" id="JBGFUD010014403">
    <property type="protein sequence ID" value="MFH4983920.1"/>
    <property type="molecule type" value="Genomic_DNA"/>
</dbReference>
<keyword evidence="2 4" id="KW-0813">Transport</keyword>
<keyword evidence="4" id="KW-0653">Protein transport</keyword>
<accession>A0ABD6EWR6</accession>
<dbReference type="GO" id="GO:0000145">
    <property type="term" value="C:exocyst"/>
    <property type="evidence" value="ECO:0007669"/>
    <property type="project" value="UniProtKB-UniRule"/>
</dbReference>
<evidence type="ECO:0000256" key="4">
    <source>
        <dbReference type="RuleBase" id="RU365069"/>
    </source>
</evidence>
<dbReference type="GO" id="GO:0006887">
    <property type="term" value="P:exocytosis"/>
    <property type="evidence" value="ECO:0007669"/>
    <property type="project" value="UniProtKB-KW"/>
</dbReference>
<evidence type="ECO:0000256" key="1">
    <source>
        <dbReference type="ARBA" id="ARBA00010578"/>
    </source>
</evidence>
<feature type="domain" description="Exocyst complex component EXOC2/Sec5 N-terminal" evidence="5">
    <location>
        <begin position="4"/>
        <end position="171"/>
    </location>
</feature>
<dbReference type="Pfam" id="PF15469">
    <property type="entry name" value="Sec5"/>
    <property type="match status" value="1"/>
</dbReference>
<dbReference type="InterPro" id="IPR039481">
    <property type="entry name" value="EXOC2/Sec5_N_dom"/>
</dbReference>
<gene>
    <name evidence="6" type="ORF">AB6A40_010629</name>
</gene>
<evidence type="ECO:0000256" key="3">
    <source>
        <dbReference type="ARBA" id="ARBA00022483"/>
    </source>
</evidence>
<evidence type="ECO:0000313" key="6">
    <source>
        <dbReference type="EMBL" id="MFH4983920.1"/>
    </source>
</evidence>
<comment type="caution">
    <text evidence="6">The sequence shown here is derived from an EMBL/GenBank/DDBJ whole genome shotgun (WGS) entry which is preliminary data.</text>
</comment>
<keyword evidence="7" id="KW-1185">Reference proteome</keyword>
<name>A0ABD6EWR6_9BILA</name>